<dbReference type="Proteomes" id="UP001465153">
    <property type="component" value="Unassembled WGS sequence"/>
</dbReference>
<dbReference type="EMBL" id="BAABWN010000001">
    <property type="protein sequence ID" value="GAA6166489.1"/>
    <property type="molecule type" value="Genomic_DNA"/>
</dbReference>
<gene>
    <name evidence="2" type="primary">upp</name>
    <name evidence="2" type="ORF">NBRC116591_02990</name>
</gene>
<organism evidence="2 3">
    <name type="scientific">Sessilibacter corallicola</name>
    <dbReference type="NCBI Taxonomy" id="2904075"/>
    <lineage>
        <taxon>Bacteria</taxon>
        <taxon>Pseudomonadati</taxon>
        <taxon>Pseudomonadota</taxon>
        <taxon>Gammaproteobacteria</taxon>
        <taxon>Cellvibrionales</taxon>
        <taxon>Cellvibrionaceae</taxon>
        <taxon>Sessilibacter</taxon>
    </lineage>
</organism>
<accession>A0ABQ0A4A6</accession>
<evidence type="ECO:0000313" key="3">
    <source>
        <dbReference type="Proteomes" id="UP001465153"/>
    </source>
</evidence>
<protein>
    <submittedName>
        <fullName evidence="2">Uracil phosphoribosyltransferase</fullName>
    </submittedName>
</protein>
<keyword evidence="2" id="KW-0808">Transferase</keyword>
<dbReference type="CDD" id="cd06223">
    <property type="entry name" value="PRTases_typeI"/>
    <property type="match status" value="1"/>
</dbReference>
<evidence type="ECO:0000313" key="2">
    <source>
        <dbReference type="EMBL" id="GAA6166489.1"/>
    </source>
</evidence>
<dbReference type="RefSeq" id="WP_233086482.1">
    <property type="nucleotide sequence ID" value="NZ_BAABWN010000001.1"/>
</dbReference>
<evidence type="ECO:0000259" key="1">
    <source>
        <dbReference type="Pfam" id="PF14681"/>
    </source>
</evidence>
<dbReference type="GO" id="GO:0016757">
    <property type="term" value="F:glycosyltransferase activity"/>
    <property type="evidence" value="ECO:0007669"/>
    <property type="project" value="UniProtKB-KW"/>
</dbReference>
<keyword evidence="2" id="KW-0328">Glycosyltransferase</keyword>
<sequence length="207" mass="22798">MPLHLVDHPLIQHKLGSLRSIETPSEQFRRLMGEVSLLLFIESTKNLTTQQEVVTAPFGETDAQKISPKLTIIPIMRAGLGMLDSIQNFWPDASVGHIGIYRDKFLSNTVEYYFKIPKTLENSVVYLLDPVIATGDTAIASVDRLKESGATDIRFVSILASSVGTKALLEAHPDVSIFTVSCQDNVTKEGYLSPGIGDIGARYYNTQ</sequence>
<keyword evidence="3" id="KW-1185">Reference proteome</keyword>
<dbReference type="Pfam" id="PF14681">
    <property type="entry name" value="UPRTase"/>
    <property type="match status" value="1"/>
</dbReference>
<dbReference type="Gene3D" id="3.40.50.2020">
    <property type="match status" value="1"/>
</dbReference>
<dbReference type="InterPro" id="IPR000836">
    <property type="entry name" value="PRTase_dom"/>
</dbReference>
<dbReference type="SUPFAM" id="SSF53271">
    <property type="entry name" value="PRTase-like"/>
    <property type="match status" value="1"/>
</dbReference>
<feature type="domain" description="Phosphoribosyltransferase" evidence="1">
    <location>
        <begin position="6"/>
        <end position="206"/>
    </location>
</feature>
<comment type="caution">
    <text evidence="2">The sequence shown here is derived from an EMBL/GenBank/DDBJ whole genome shotgun (WGS) entry which is preliminary data.</text>
</comment>
<proteinExistence type="predicted"/>
<dbReference type="NCBIfam" id="NF001097">
    <property type="entry name" value="PRK00129.1"/>
    <property type="match status" value="1"/>
</dbReference>
<name>A0ABQ0A4A6_9GAMM</name>
<reference evidence="2 3" key="1">
    <citation type="submission" date="2024-04" db="EMBL/GenBank/DDBJ databases">
        <title>Draft genome sequence of Sessilibacter corallicola NBRC 116591.</title>
        <authorList>
            <person name="Miyakawa T."/>
            <person name="Kusuya Y."/>
            <person name="Miura T."/>
        </authorList>
    </citation>
    <scope>NUCLEOTIDE SEQUENCE [LARGE SCALE GENOMIC DNA]</scope>
    <source>
        <strain evidence="2 3">KU-00831-HH</strain>
    </source>
</reference>
<dbReference type="InterPro" id="IPR029057">
    <property type="entry name" value="PRTase-like"/>
</dbReference>